<evidence type="ECO:0000313" key="5">
    <source>
        <dbReference type="EMBL" id="NOU98748.1"/>
    </source>
</evidence>
<reference evidence="5 6" key="1">
    <citation type="submission" date="2019-10" db="EMBL/GenBank/DDBJ databases">
        <title>Description of Paenibacillus pedi sp. nov.</title>
        <authorList>
            <person name="Carlier A."/>
            <person name="Qi S."/>
        </authorList>
    </citation>
    <scope>NUCLEOTIDE SEQUENCE [LARGE SCALE GENOMIC DNA]</scope>
    <source>
        <strain evidence="5 6">LMG 31457</strain>
    </source>
</reference>
<evidence type="ECO:0000256" key="1">
    <source>
        <dbReference type="ARBA" id="ARBA00008520"/>
    </source>
</evidence>
<keyword evidence="6" id="KW-1185">Reference proteome</keyword>
<dbReference type="SUPFAM" id="SSF53850">
    <property type="entry name" value="Periplasmic binding protein-like II"/>
    <property type="match status" value="1"/>
</dbReference>
<organism evidence="5 6">
    <name type="scientific">Paenibacillus planticolens</name>
    <dbReference type="NCBI Taxonomy" id="2654976"/>
    <lineage>
        <taxon>Bacteria</taxon>
        <taxon>Bacillati</taxon>
        <taxon>Bacillota</taxon>
        <taxon>Bacilli</taxon>
        <taxon>Bacillales</taxon>
        <taxon>Paenibacillaceae</taxon>
        <taxon>Paenibacillus</taxon>
    </lineage>
</organism>
<dbReference type="RefSeq" id="WP_171681629.1">
    <property type="nucleotide sequence ID" value="NZ_WHNZ01000007.1"/>
</dbReference>
<dbReference type="Proteomes" id="UP000618579">
    <property type="component" value="Unassembled WGS sequence"/>
</dbReference>
<dbReference type="EMBL" id="WHNZ01000007">
    <property type="protein sequence ID" value="NOU98748.1"/>
    <property type="molecule type" value="Genomic_DNA"/>
</dbReference>
<dbReference type="PANTHER" id="PTHR43649">
    <property type="entry name" value="ARABINOSE-BINDING PROTEIN-RELATED"/>
    <property type="match status" value="1"/>
</dbReference>
<keyword evidence="4" id="KW-0732">Signal</keyword>
<feature type="chain" id="PRO_5047190307" evidence="4">
    <location>
        <begin position="20"/>
        <end position="435"/>
    </location>
</feature>
<dbReference type="InterPro" id="IPR050490">
    <property type="entry name" value="Bact_solute-bd_prot1"/>
</dbReference>
<feature type="signal peptide" evidence="4">
    <location>
        <begin position="1"/>
        <end position="19"/>
    </location>
</feature>
<feature type="compositionally biased region" description="Polar residues" evidence="3">
    <location>
        <begin position="24"/>
        <end position="43"/>
    </location>
</feature>
<evidence type="ECO:0000256" key="3">
    <source>
        <dbReference type="SAM" id="MobiDB-lite"/>
    </source>
</evidence>
<comment type="caution">
    <text evidence="5">The sequence shown here is derived from an EMBL/GenBank/DDBJ whole genome shotgun (WGS) entry which is preliminary data.</text>
</comment>
<evidence type="ECO:0000256" key="2">
    <source>
        <dbReference type="ARBA" id="ARBA00022448"/>
    </source>
</evidence>
<dbReference type="PANTHER" id="PTHR43649:SF29">
    <property type="entry name" value="OSMOPROTECTIVE COMPOUNDS-BINDING PROTEIN GGTB"/>
    <property type="match status" value="1"/>
</dbReference>
<evidence type="ECO:0000313" key="6">
    <source>
        <dbReference type="Proteomes" id="UP000618579"/>
    </source>
</evidence>
<accession>A0ABX1ZF75</accession>
<keyword evidence="2" id="KW-0813">Transport</keyword>
<protein>
    <submittedName>
        <fullName evidence="5">Extracellular solute-binding protein</fullName>
    </submittedName>
</protein>
<dbReference type="PROSITE" id="PS51257">
    <property type="entry name" value="PROKAR_LIPOPROTEIN"/>
    <property type="match status" value="1"/>
</dbReference>
<proteinExistence type="inferred from homology"/>
<gene>
    <name evidence="5" type="ORF">GC097_01760</name>
</gene>
<dbReference type="InterPro" id="IPR006059">
    <property type="entry name" value="SBP"/>
</dbReference>
<name>A0ABX1ZF75_9BACL</name>
<sequence length="435" mass="47506">MKKFWVLVLALLLVLSATACSSSNNESSKGTNNEPGNAGSSSVPAKKVSLKLWTIWPSGDFKPIRDELVGKWNKDHPDIQVEVESAENDAYKTKVQTAAAAGGLPDIFFSYGAGFSKPFVDGGKVLALDEYLNDGTKDKLTAGSLDNLTYNGKVYGLPYTMWLGTFFVNQELFDKNNIKVPTTYTELLEAVKAFRAKGIDPMAVGGKDLWTSEFYQNIFALREGGTKLNLDALRGKASFEDAAFTKAGEKLQELAKADAFMKGFMGLSRDESEAVFLTGKIPMYYNGSWFAKTLDAAPNVKAKVKVMKFPVIDGAAGTENEWVGGVLDTFMVSSKTKYPEQAVQFLKYLTENLSSEGYKAGAGLPTWKTKVDESKIDPVLKDVLAAFNKSTGVVPLYDLYLGGKQGEAHMNLVAKLLANKITPQEFGVQMQALER</sequence>
<dbReference type="Gene3D" id="3.40.190.10">
    <property type="entry name" value="Periplasmic binding protein-like II"/>
    <property type="match status" value="2"/>
</dbReference>
<comment type="similarity">
    <text evidence="1">Belongs to the bacterial solute-binding protein 1 family.</text>
</comment>
<feature type="region of interest" description="Disordered" evidence="3">
    <location>
        <begin position="21"/>
        <end position="43"/>
    </location>
</feature>
<dbReference type="Pfam" id="PF01547">
    <property type="entry name" value="SBP_bac_1"/>
    <property type="match status" value="1"/>
</dbReference>
<evidence type="ECO:0000256" key="4">
    <source>
        <dbReference type="SAM" id="SignalP"/>
    </source>
</evidence>